<sequence length="293" mass="32300">MIKVQVPATSANLGPGYDCLGIALDEYCTVSFEVIEEGLEITGCEAAYCNEDNLIYQAFLKGLEYLNEKVSGLRMHVETNIPYARGMGSSATCIVAGLTGANALFHHKMNKYEIFDLATQMEGHPDNVAPAIFGGLTVSFMDQGKPNMIRYGVKKDLIFVTMIPDFEVSTKKAREVLPNQMSYAQAVYQMGRTAALAKAIEIGNGLIISKACNDQMQEPYRKKLIPAYDEVKTLSKDCGALTMFISGSGSTMMALTQQEEVADDLIAQLKQRYPSWDYRKLHATYDGSSDEVM</sequence>
<feature type="domain" description="GHMP kinase N-terminal" evidence="14">
    <location>
        <begin position="53"/>
        <end position="135"/>
    </location>
</feature>
<keyword evidence="6 13" id="KW-0808">Transferase</keyword>
<protein>
    <recommendedName>
        <fullName evidence="4 13">Homoserine kinase</fullName>
        <shortName evidence="13">HK</shortName>
        <shortName evidence="13">HSK</shortName>
        <ecNumber evidence="3 13">2.7.1.39</ecNumber>
    </recommendedName>
</protein>
<reference evidence="16 17" key="1">
    <citation type="submission" date="2020-08" db="EMBL/GenBank/DDBJ databases">
        <authorList>
            <person name="Liu C."/>
            <person name="Sun Q."/>
        </authorList>
    </citation>
    <scope>NUCLEOTIDE SEQUENCE [LARGE SCALE GENOMIC DNA]</scope>
    <source>
        <strain evidence="16 17">NSJ-61</strain>
    </source>
</reference>
<keyword evidence="7 13" id="KW-0791">Threonine biosynthesis</keyword>
<dbReference type="EC" id="2.7.1.39" evidence="3 13"/>
<comment type="pathway">
    <text evidence="1 13">Amino-acid biosynthesis; L-threonine biosynthesis; L-threonine from L-aspartate: step 4/5.</text>
</comment>
<dbReference type="Pfam" id="PF08544">
    <property type="entry name" value="GHMP_kinases_C"/>
    <property type="match status" value="1"/>
</dbReference>
<evidence type="ECO:0000256" key="10">
    <source>
        <dbReference type="ARBA" id="ARBA00022840"/>
    </source>
</evidence>
<evidence type="ECO:0000256" key="11">
    <source>
        <dbReference type="ARBA" id="ARBA00049375"/>
    </source>
</evidence>
<dbReference type="PROSITE" id="PS00627">
    <property type="entry name" value="GHMP_KINASES_ATP"/>
    <property type="match status" value="1"/>
</dbReference>
<accession>A0A7G9GIW8</accession>
<dbReference type="GO" id="GO:0004413">
    <property type="term" value="F:homoserine kinase activity"/>
    <property type="evidence" value="ECO:0007669"/>
    <property type="project" value="UniProtKB-UniRule"/>
</dbReference>
<evidence type="ECO:0000259" key="14">
    <source>
        <dbReference type="Pfam" id="PF00288"/>
    </source>
</evidence>
<dbReference type="GO" id="GO:0005524">
    <property type="term" value="F:ATP binding"/>
    <property type="evidence" value="ECO:0007669"/>
    <property type="project" value="UniProtKB-UniRule"/>
</dbReference>
<dbReference type="NCBIfam" id="TIGR00191">
    <property type="entry name" value="thrB"/>
    <property type="match status" value="1"/>
</dbReference>
<keyword evidence="10 13" id="KW-0067">ATP-binding</keyword>
<dbReference type="KEGG" id="ehn:H9Q80_10645"/>
<dbReference type="Gene3D" id="3.30.230.10">
    <property type="match status" value="1"/>
</dbReference>
<comment type="catalytic activity">
    <reaction evidence="11 13">
        <text>L-homoserine + ATP = O-phospho-L-homoserine + ADP + H(+)</text>
        <dbReference type="Rhea" id="RHEA:13985"/>
        <dbReference type="ChEBI" id="CHEBI:15378"/>
        <dbReference type="ChEBI" id="CHEBI:30616"/>
        <dbReference type="ChEBI" id="CHEBI:57476"/>
        <dbReference type="ChEBI" id="CHEBI:57590"/>
        <dbReference type="ChEBI" id="CHEBI:456216"/>
        <dbReference type="EC" id="2.7.1.39"/>
    </reaction>
</comment>
<keyword evidence="13" id="KW-0963">Cytoplasm</keyword>
<dbReference type="PANTHER" id="PTHR20861">
    <property type="entry name" value="HOMOSERINE/4-DIPHOSPHOCYTIDYL-2-C-METHYL-D-ERYTHRITOL KINASE"/>
    <property type="match status" value="1"/>
</dbReference>
<dbReference type="UniPathway" id="UPA00050">
    <property type="reaction ID" value="UER00064"/>
</dbReference>
<dbReference type="AlphaFoldDB" id="A0A7G9GIW8"/>
<gene>
    <name evidence="13" type="primary">thrB</name>
    <name evidence="16" type="ORF">H9Q80_10645</name>
</gene>
<dbReference type="InterPro" id="IPR014721">
    <property type="entry name" value="Ribsml_uS5_D2-typ_fold_subgr"/>
</dbReference>
<evidence type="ECO:0000256" key="5">
    <source>
        <dbReference type="ARBA" id="ARBA00022605"/>
    </source>
</evidence>
<evidence type="ECO:0000313" key="16">
    <source>
        <dbReference type="EMBL" id="QNM10750.1"/>
    </source>
</evidence>
<keyword evidence="8 13" id="KW-0547">Nucleotide-binding</keyword>
<dbReference type="PIRSF" id="PIRSF000676">
    <property type="entry name" value="Homoser_kin"/>
    <property type="match status" value="1"/>
</dbReference>
<keyword evidence="9 13" id="KW-0418">Kinase</keyword>
<dbReference type="InterPro" id="IPR000870">
    <property type="entry name" value="Homoserine_kinase"/>
</dbReference>
<proteinExistence type="inferred from homology"/>
<dbReference type="Gene3D" id="3.30.70.890">
    <property type="entry name" value="GHMP kinase, C-terminal domain"/>
    <property type="match status" value="1"/>
</dbReference>
<evidence type="ECO:0000256" key="12">
    <source>
        <dbReference type="ARBA" id="ARBA00049954"/>
    </source>
</evidence>
<dbReference type="EMBL" id="CP060636">
    <property type="protein sequence ID" value="QNM10750.1"/>
    <property type="molecule type" value="Genomic_DNA"/>
</dbReference>
<feature type="binding site" evidence="13">
    <location>
        <begin position="82"/>
        <end position="92"/>
    </location>
    <ligand>
        <name>ATP</name>
        <dbReference type="ChEBI" id="CHEBI:30616"/>
    </ligand>
</feature>
<dbReference type="PRINTS" id="PR00958">
    <property type="entry name" value="HOMSERKINASE"/>
</dbReference>
<dbReference type="InterPro" id="IPR020568">
    <property type="entry name" value="Ribosomal_Su5_D2-typ_SF"/>
</dbReference>
<dbReference type="PANTHER" id="PTHR20861:SF1">
    <property type="entry name" value="HOMOSERINE KINASE"/>
    <property type="match status" value="1"/>
</dbReference>
<dbReference type="Pfam" id="PF00288">
    <property type="entry name" value="GHMP_kinases_N"/>
    <property type="match status" value="1"/>
</dbReference>
<evidence type="ECO:0000313" key="17">
    <source>
        <dbReference type="Proteomes" id="UP000515856"/>
    </source>
</evidence>
<dbReference type="SUPFAM" id="SSF55060">
    <property type="entry name" value="GHMP Kinase, C-terminal domain"/>
    <property type="match status" value="1"/>
</dbReference>
<dbReference type="InterPro" id="IPR013750">
    <property type="entry name" value="GHMP_kinase_C_dom"/>
</dbReference>
<evidence type="ECO:0000256" key="4">
    <source>
        <dbReference type="ARBA" id="ARBA00017858"/>
    </source>
</evidence>
<dbReference type="InterPro" id="IPR006204">
    <property type="entry name" value="GHMP_kinase_N_dom"/>
</dbReference>
<dbReference type="SUPFAM" id="SSF54211">
    <property type="entry name" value="Ribosomal protein S5 domain 2-like"/>
    <property type="match status" value="1"/>
</dbReference>
<dbReference type="InterPro" id="IPR036554">
    <property type="entry name" value="GHMP_kinase_C_sf"/>
</dbReference>
<evidence type="ECO:0000256" key="8">
    <source>
        <dbReference type="ARBA" id="ARBA00022741"/>
    </source>
</evidence>
<dbReference type="GO" id="GO:0005737">
    <property type="term" value="C:cytoplasm"/>
    <property type="evidence" value="ECO:0007669"/>
    <property type="project" value="UniProtKB-SubCell"/>
</dbReference>
<keyword evidence="5 13" id="KW-0028">Amino-acid biosynthesis</keyword>
<evidence type="ECO:0000256" key="1">
    <source>
        <dbReference type="ARBA" id="ARBA00005015"/>
    </source>
</evidence>
<evidence type="ECO:0000256" key="2">
    <source>
        <dbReference type="ARBA" id="ARBA00007370"/>
    </source>
</evidence>
<evidence type="ECO:0000256" key="6">
    <source>
        <dbReference type="ARBA" id="ARBA00022679"/>
    </source>
</evidence>
<evidence type="ECO:0000256" key="3">
    <source>
        <dbReference type="ARBA" id="ARBA00012078"/>
    </source>
</evidence>
<dbReference type="RefSeq" id="WP_117454422.1">
    <property type="nucleotide sequence ID" value="NZ_CP060636.1"/>
</dbReference>
<evidence type="ECO:0000256" key="13">
    <source>
        <dbReference type="HAMAP-Rule" id="MF_00384"/>
    </source>
</evidence>
<name>A0A7G9GIW8_9FIRM</name>
<comment type="similarity">
    <text evidence="2 13">Belongs to the GHMP kinase family. Homoserine kinase subfamily.</text>
</comment>
<dbReference type="GO" id="GO:0009088">
    <property type="term" value="P:threonine biosynthetic process"/>
    <property type="evidence" value="ECO:0007669"/>
    <property type="project" value="UniProtKB-UniRule"/>
</dbReference>
<feature type="domain" description="GHMP kinase C-terminal" evidence="15">
    <location>
        <begin position="205"/>
        <end position="274"/>
    </location>
</feature>
<evidence type="ECO:0000256" key="7">
    <source>
        <dbReference type="ARBA" id="ARBA00022697"/>
    </source>
</evidence>
<comment type="function">
    <text evidence="12 13">Catalyzes the ATP-dependent phosphorylation of L-homoserine to L-homoserine phosphate.</text>
</comment>
<organism evidence="16 17">
    <name type="scientific">[Eubacterium] hominis</name>
    <dbReference type="NCBI Taxonomy" id="2764325"/>
    <lineage>
        <taxon>Bacteria</taxon>
        <taxon>Bacillati</taxon>
        <taxon>Bacillota</taxon>
        <taxon>Erysipelotrichia</taxon>
        <taxon>Erysipelotrichales</taxon>
        <taxon>Erysipelotrichaceae</taxon>
        <taxon>Amedibacillus</taxon>
    </lineage>
</organism>
<dbReference type="HAMAP" id="MF_00384">
    <property type="entry name" value="Homoser_kinase"/>
    <property type="match status" value="1"/>
</dbReference>
<evidence type="ECO:0000256" key="9">
    <source>
        <dbReference type="ARBA" id="ARBA00022777"/>
    </source>
</evidence>
<dbReference type="InterPro" id="IPR006203">
    <property type="entry name" value="GHMP_knse_ATP-bd_CS"/>
</dbReference>
<evidence type="ECO:0000259" key="15">
    <source>
        <dbReference type="Pfam" id="PF08544"/>
    </source>
</evidence>
<dbReference type="Proteomes" id="UP000515856">
    <property type="component" value="Chromosome"/>
</dbReference>
<comment type="subcellular location">
    <subcellularLocation>
        <location evidence="13">Cytoplasm</location>
    </subcellularLocation>
</comment>
<keyword evidence="17" id="KW-1185">Reference proteome</keyword>